<proteinExistence type="predicted"/>
<organism evidence="1">
    <name type="scientific">Brassica oleracea</name>
    <name type="common">Wild cabbage</name>
    <dbReference type="NCBI Taxonomy" id="3712"/>
    <lineage>
        <taxon>Eukaryota</taxon>
        <taxon>Viridiplantae</taxon>
        <taxon>Streptophyta</taxon>
        <taxon>Embryophyta</taxon>
        <taxon>Tracheophyta</taxon>
        <taxon>Spermatophyta</taxon>
        <taxon>Magnoliopsida</taxon>
        <taxon>eudicotyledons</taxon>
        <taxon>Gunneridae</taxon>
        <taxon>Pentapetalae</taxon>
        <taxon>rosids</taxon>
        <taxon>malvids</taxon>
        <taxon>Brassicales</taxon>
        <taxon>Brassicaceae</taxon>
        <taxon>Brassiceae</taxon>
        <taxon>Brassica</taxon>
    </lineage>
</organism>
<dbReference type="AlphaFoldDB" id="A0A3P6APR7"/>
<protein>
    <submittedName>
        <fullName evidence="1">Uncharacterized protein</fullName>
    </submittedName>
</protein>
<name>A0A3P6APR7_BRAOL</name>
<evidence type="ECO:0000313" key="1">
    <source>
        <dbReference type="EMBL" id="VDC91805.1"/>
    </source>
</evidence>
<gene>
    <name evidence="1" type="ORF">BOLC3T16023H</name>
</gene>
<dbReference type="EMBL" id="LR031872">
    <property type="protein sequence ID" value="VDC91805.1"/>
    <property type="molecule type" value="Genomic_DNA"/>
</dbReference>
<sequence length="54" mass="6532">MHVVLEKLTELDMMVRRMIHEMVHESFGIEKYIEERLMSTNYLFLMIMYIAPPA</sequence>
<reference evidence="1" key="1">
    <citation type="submission" date="2018-11" db="EMBL/GenBank/DDBJ databases">
        <authorList>
            <consortium name="Genoscope - CEA"/>
            <person name="William W."/>
        </authorList>
    </citation>
    <scope>NUCLEOTIDE SEQUENCE</scope>
</reference>
<accession>A0A3P6APR7</accession>